<keyword evidence="1" id="KW-1133">Transmembrane helix</keyword>
<name>A0ABX7PHQ3_9ACTN</name>
<feature type="domain" description="Protein-glutamine gamma-glutamyltransferase-like C-terminal" evidence="2">
    <location>
        <begin position="138"/>
        <end position="202"/>
    </location>
</feature>
<evidence type="ECO:0000256" key="1">
    <source>
        <dbReference type="SAM" id="Phobius"/>
    </source>
</evidence>
<evidence type="ECO:0000259" key="2">
    <source>
        <dbReference type="Pfam" id="PF13559"/>
    </source>
</evidence>
<dbReference type="InterPro" id="IPR025403">
    <property type="entry name" value="TgpA-like_C"/>
</dbReference>
<reference evidence="3 4" key="1">
    <citation type="submission" date="2017-06" db="EMBL/GenBank/DDBJ databases">
        <title>Complete Genome Sequence of the Soil Carbazole-Degrading Bacterium Nocardioides aromaticivorans IC177.</title>
        <authorList>
            <person name="Vejarano F."/>
            <person name="Suzuki-Minakuchi C."/>
            <person name="Ohtsubo Y."/>
            <person name="Tsuda M."/>
            <person name="Okada K."/>
            <person name="Nojiri H."/>
        </authorList>
    </citation>
    <scope>NUCLEOTIDE SEQUENCE [LARGE SCALE GENOMIC DNA]</scope>
    <source>
        <strain evidence="3 4">IC177</strain>
    </source>
</reference>
<evidence type="ECO:0000313" key="3">
    <source>
        <dbReference type="EMBL" id="QSR25253.1"/>
    </source>
</evidence>
<proteinExistence type="predicted"/>
<dbReference type="EMBL" id="CP022295">
    <property type="protein sequence ID" value="QSR25253.1"/>
    <property type="molecule type" value="Genomic_DNA"/>
</dbReference>
<sequence length="212" mass="22638">MTPLAALLAGSLEPPLDPSGDEARRMLRRELADPKYYDANILQRLIDWLGRLVDDTISGVSASGPLSTLLAIIVALALVAAIILIVSRARRTAQADRRPAAALTDEVITAAELRARAEAALAAGDASAALVDAFRALAVRQVERERIEDVPQATAHELARALAVEFPAQAGAVHHGADLFDQTLYGERRATREQALELLALDDALAGRAARR</sequence>
<feature type="transmembrane region" description="Helical" evidence="1">
    <location>
        <begin position="66"/>
        <end position="87"/>
    </location>
</feature>
<protein>
    <recommendedName>
        <fullName evidence="2">Protein-glutamine gamma-glutamyltransferase-like C-terminal domain-containing protein</fullName>
    </recommendedName>
</protein>
<organism evidence="3 4">
    <name type="scientific">Nocardioides aromaticivorans</name>
    <dbReference type="NCBI Taxonomy" id="200618"/>
    <lineage>
        <taxon>Bacteria</taxon>
        <taxon>Bacillati</taxon>
        <taxon>Actinomycetota</taxon>
        <taxon>Actinomycetes</taxon>
        <taxon>Propionibacteriales</taxon>
        <taxon>Nocardioidaceae</taxon>
        <taxon>Nocardioides</taxon>
    </lineage>
</organism>
<dbReference type="RefSeq" id="WP_207009394.1">
    <property type="nucleotide sequence ID" value="NZ_CP022295.1"/>
</dbReference>
<keyword evidence="1" id="KW-0472">Membrane</keyword>
<dbReference type="Pfam" id="PF13559">
    <property type="entry name" value="DUF4129"/>
    <property type="match status" value="1"/>
</dbReference>
<accession>A0ABX7PHQ3</accession>
<dbReference type="Proteomes" id="UP000662818">
    <property type="component" value="Chromosome"/>
</dbReference>
<keyword evidence="1" id="KW-0812">Transmembrane</keyword>
<evidence type="ECO:0000313" key="4">
    <source>
        <dbReference type="Proteomes" id="UP000662818"/>
    </source>
</evidence>
<gene>
    <name evidence="3" type="ORF">CFH99_06405</name>
</gene>
<keyword evidence="4" id="KW-1185">Reference proteome</keyword>